<protein>
    <submittedName>
        <fullName evidence="3">Lytic murein transglycosylase B</fullName>
    </submittedName>
    <submittedName>
        <fullName evidence="4">Protein-glutamine gamma-glutamyltransferase</fullName>
        <ecNumber evidence="4">2.3.2.13</ecNumber>
    </submittedName>
</protein>
<keyword evidence="4" id="KW-0808">Transferase</keyword>
<evidence type="ECO:0000313" key="3">
    <source>
        <dbReference type="EMBL" id="TCS99500.1"/>
    </source>
</evidence>
<evidence type="ECO:0000256" key="1">
    <source>
        <dbReference type="SAM" id="Phobius"/>
    </source>
</evidence>
<name>A0A4R3LIF3_9BURK</name>
<dbReference type="CDD" id="cd13399">
    <property type="entry name" value="Slt35-like"/>
    <property type="match status" value="1"/>
</dbReference>
<comment type="caution">
    <text evidence="3">The sequence shown here is derived from an EMBL/GenBank/DDBJ whole genome shotgun (WGS) entry which is preliminary data.</text>
</comment>
<dbReference type="Proteomes" id="UP000295536">
    <property type="component" value="Unassembled WGS sequence"/>
</dbReference>
<dbReference type="SMART" id="SM00460">
    <property type="entry name" value="TGc"/>
    <property type="match status" value="1"/>
</dbReference>
<keyword evidence="1" id="KW-0472">Membrane</keyword>
<dbReference type="RefSeq" id="WP_185971214.1">
    <property type="nucleotide sequence ID" value="NZ_SMAH01000002.1"/>
</dbReference>
<gene>
    <name evidence="4" type="primary">tgpA</name>
    <name evidence="3" type="ORF">EDC36_102177</name>
    <name evidence="4" type="ORF">Tigna_01454</name>
</gene>
<dbReference type="EMBL" id="VJNC01000008">
    <property type="protein sequence ID" value="TSE22000.1"/>
    <property type="molecule type" value="Genomic_DNA"/>
</dbReference>
<evidence type="ECO:0000259" key="2">
    <source>
        <dbReference type="SMART" id="SM00460"/>
    </source>
</evidence>
<dbReference type="AlphaFoldDB" id="A0A4R3LIF3"/>
<dbReference type="InterPro" id="IPR038765">
    <property type="entry name" value="Papain-like_cys_pep_sf"/>
</dbReference>
<organism evidence="3 5">
    <name type="scientific">Tepidimonas ignava</name>
    <dbReference type="NCBI Taxonomy" id="114249"/>
    <lineage>
        <taxon>Bacteria</taxon>
        <taxon>Pseudomonadati</taxon>
        <taxon>Pseudomonadota</taxon>
        <taxon>Betaproteobacteria</taxon>
        <taxon>Burkholderiales</taxon>
        <taxon>Tepidimonas</taxon>
    </lineage>
</organism>
<dbReference type="InterPro" id="IPR031304">
    <property type="entry name" value="SLT_2"/>
</dbReference>
<keyword evidence="1" id="KW-1133">Transmembrane helix</keyword>
<dbReference type="Gene3D" id="1.10.8.350">
    <property type="entry name" value="Bacterial muramidase"/>
    <property type="match status" value="1"/>
</dbReference>
<feature type="transmembrane region" description="Helical" evidence="1">
    <location>
        <begin position="72"/>
        <end position="102"/>
    </location>
</feature>
<dbReference type="PANTHER" id="PTHR42736:SF1">
    <property type="entry name" value="PROTEIN-GLUTAMINE GAMMA-GLUTAMYLTRANSFERASE"/>
    <property type="match status" value="1"/>
</dbReference>
<keyword evidence="4" id="KW-0012">Acyltransferase</keyword>
<dbReference type="InterPro" id="IPR023346">
    <property type="entry name" value="Lysozyme-like_dom_sf"/>
</dbReference>
<dbReference type="Pfam" id="PF11992">
    <property type="entry name" value="TgpA_N"/>
    <property type="match status" value="1"/>
</dbReference>
<dbReference type="PANTHER" id="PTHR42736">
    <property type="entry name" value="PROTEIN-GLUTAMINE GAMMA-GLUTAMYLTRANSFERASE"/>
    <property type="match status" value="1"/>
</dbReference>
<accession>A0A4R3LIF3</accession>
<dbReference type="SUPFAM" id="SSF54001">
    <property type="entry name" value="Cysteine proteinases"/>
    <property type="match status" value="1"/>
</dbReference>
<feature type="domain" description="Transglutaminase-like" evidence="2">
    <location>
        <begin position="428"/>
        <end position="499"/>
    </location>
</feature>
<keyword evidence="1" id="KW-0812">Transmembrane</keyword>
<dbReference type="InterPro" id="IPR021878">
    <property type="entry name" value="TgpA_N"/>
</dbReference>
<dbReference type="EMBL" id="SMAH01000002">
    <property type="protein sequence ID" value="TCS99500.1"/>
    <property type="molecule type" value="Genomic_DNA"/>
</dbReference>
<dbReference type="Proteomes" id="UP000315577">
    <property type="component" value="Unassembled WGS sequence"/>
</dbReference>
<reference evidence="4 6" key="2">
    <citation type="submission" date="2019-07" db="EMBL/GenBank/DDBJ databases">
        <title>Tepidimonas ignava SPS-1037 draft genome.</title>
        <authorList>
            <person name="Da Costa M.S."/>
            <person name="Froufe H.J.C."/>
            <person name="Egas C."/>
            <person name="Albuquerque L."/>
        </authorList>
    </citation>
    <scope>NUCLEOTIDE SEQUENCE [LARGE SCALE GENOMIC DNA]</scope>
    <source>
        <strain evidence="4 6">SPS-1037</strain>
    </source>
</reference>
<feature type="transmembrane region" description="Helical" evidence="1">
    <location>
        <begin position="137"/>
        <end position="154"/>
    </location>
</feature>
<dbReference type="InterPro" id="IPR002931">
    <property type="entry name" value="Transglutaminase-like"/>
</dbReference>
<dbReference type="Gene3D" id="1.10.530.10">
    <property type="match status" value="1"/>
</dbReference>
<reference evidence="3 5" key="1">
    <citation type="submission" date="2019-03" db="EMBL/GenBank/DDBJ databases">
        <title>Genomic Encyclopedia of Type Strains, Phase IV (KMG-IV): sequencing the most valuable type-strain genomes for metagenomic binning, comparative biology and taxonomic classification.</title>
        <authorList>
            <person name="Goeker M."/>
        </authorList>
    </citation>
    <scope>NUCLEOTIDE SEQUENCE [LARGE SCALE GENOMIC DNA]</scope>
    <source>
        <strain evidence="3 5">DSM 12034</strain>
    </source>
</reference>
<feature type="transmembrane region" description="Helical" evidence="1">
    <location>
        <begin position="174"/>
        <end position="192"/>
    </location>
</feature>
<keyword evidence="6" id="KW-1185">Reference proteome</keyword>
<evidence type="ECO:0000313" key="6">
    <source>
        <dbReference type="Proteomes" id="UP000315577"/>
    </source>
</evidence>
<dbReference type="Pfam" id="PF01841">
    <property type="entry name" value="Transglut_core"/>
    <property type="match status" value="1"/>
</dbReference>
<dbReference type="InterPro" id="IPR052901">
    <property type="entry name" value="Bact_TGase-like"/>
</dbReference>
<dbReference type="Pfam" id="PF13406">
    <property type="entry name" value="SLT_2"/>
    <property type="match status" value="1"/>
</dbReference>
<dbReference type="SUPFAM" id="SSF53955">
    <property type="entry name" value="Lysozyme-like"/>
    <property type="match status" value="1"/>
</dbReference>
<dbReference type="Gene3D" id="3.10.620.30">
    <property type="match status" value="1"/>
</dbReference>
<dbReference type="EC" id="2.3.2.13" evidence="4"/>
<feature type="transmembrane region" description="Helical" evidence="1">
    <location>
        <begin position="21"/>
        <end position="52"/>
    </location>
</feature>
<feature type="transmembrane region" description="Helical" evidence="1">
    <location>
        <begin position="114"/>
        <end position="131"/>
    </location>
</feature>
<sequence length="1046" mass="114478">MPLTLRPDVLATRPREVRDTLLLLAVLAWIQALLLGHVPLWASALGAALLLWRGWLAWRQRPLPGWPWRVGLSVAALAATVAQHRTLLGPDAGVTLVVVLLALKTLELRARRDAWVLFFLAFFALLTPLLRSQALPMALGVALAVWGLLTALVLAHRPAGMVPVRDAARTAARLLLLGTPLMVVLFTLFPRLPPLWGLPLDSTLGRSGLSGQMRVGDVARLALDDRVALRVAFPDGAPPAQALYFRGPVLRVFDGQQWRPLHGPQAAPVVDAAWVHADAAVTRTAAGPPLRYRVTLEPTQRPWLPALEHTLRVPQVQGGAPHAAPVTAPDGAWWLPAPITDVLRYDAQAHIDVAWGPRADRLALQVDRELPPGYNPRTLAWAQALRRELGDPPPAALVQALLQRLRDGGYRYTLEPGVYGPHSADEFWFDRKAGFCEHIASAFVVALRALDIPARIVTGYQGGEFNPVDGLWTVRHSDAHAWAEVWLPGQGWTRIDPTAWVAPSRTTEGARLQPPPGPLARAVVQVDPRLLRLARAWWDATNQRWNEWVLDYGPTRQLQLLRRLGWSAQDWRDALRALGAVLGLAAVVGVAWLLWPLRPRRADPWQRWLRLAAQRAAAAGVALPQPLTPRALATAVRRHPGVPDATARAWEAALLQLEALRYDPAMAASLPAGEQRALRQRLRDLPTLTARAPTRRAAGRWLLGAALAATLPLGEPRAQPARTGTGWDEATLRALATSIDRAEGWDDGWAQQWLPRARRDARARALNTPPPATAYPNWAAYRARFVEPRRIAAGVAFWAAHAEALQRAEARWGVPAHVVVGIIGVETLYGRHLGQHRVLDVLTTLALDFPPEHPRAAQRQAMFQDELRALLRLARHSGIAPDAWQGSFAGAMGWPQFMPSSWLAHAVDFDGDGRVDLIGSPVDAIGSVAAFLAAHGWQPDMPVRYAVTPPTHPQALGTLLAPDIRPTFTAAQLRELGAELPPEAQRHPGPLALVLLHNGDPAAGGGAPTYVLGTQNFWALTRYNRSSYYALAVLELGEAVARQRRA</sequence>
<dbReference type="GO" id="GO:0003810">
    <property type="term" value="F:protein-glutamine gamma-glutamyltransferase activity"/>
    <property type="evidence" value="ECO:0007669"/>
    <property type="project" value="UniProtKB-EC"/>
</dbReference>
<proteinExistence type="predicted"/>
<evidence type="ECO:0000313" key="4">
    <source>
        <dbReference type="EMBL" id="TSE22000.1"/>
    </source>
</evidence>
<evidence type="ECO:0000313" key="5">
    <source>
        <dbReference type="Proteomes" id="UP000295536"/>
    </source>
</evidence>